<organism evidence="2">
    <name type="scientific">viral metagenome</name>
    <dbReference type="NCBI Taxonomy" id="1070528"/>
    <lineage>
        <taxon>unclassified sequences</taxon>
        <taxon>metagenomes</taxon>
        <taxon>organismal metagenomes</taxon>
    </lineage>
</organism>
<proteinExistence type="predicted"/>
<dbReference type="AlphaFoldDB" id="A0A6C0ARY7"/>
<accession>A0A6C0ARY7</accession>
<protein>
    <submittedName>
        <fullName evidence="2">Uncharacterized protein</fullName>
    </submittedName>
</protein>
<keyword evidence="1" id="KW-0812">Transmembrane</keyword>
<evidence type="ECO:0000313" key="2">
    <source>
        <dbReference type="EMBL" id="QHS82243.1"/>
    </source>
</evidence>
<reference evidence="2" key="1">
    <citation type="journal article" date="2020" name="Nature">
        <title>Giant virus diversity and host interactions through global metagenomics.</title>
        <authorList>
            <person name="Schulz F."/>
            <person name="Roux S."/>
            <person name="Paez-Espino D."/>
            <person name="Jungbluth S."/>
            <person name="Walsh D.A."/>
            <person name="Denef V.J."/>
            <person name="McMahon K.D."/>
            <person name="Konstantinidis K.T."/>
            <person name="Eloe-Fadrosh E.A."/>
            <person name="Kyrpides N.C."/>
            <person name="Woyke T."/>
        </authorList>
    </citation>
    <scope>NUCLEOTIDE SEQUENCE</scope>
    <source>
        <strain evidence="2">GVMAG-S-1101165-79</strain>
    </source>
</reference>
<name>A0A6C0ARY7_9ZZZZ</name>
<sequence>MKYRSLQIIFYIILLLLLIYFLYYLYIQHKKDCMVKQLLHEWKKKTGGYIKKDKKGLYEDDYYLIFPDDPARNTHIHLVINNFQSKFVNSNSNPPFQLIPTTTIGYVVKKDTKHLQPIKIDETDSPDKICLHMIKLYENFDMNYYNSK</sequence>
<keyword evidence="1" id="KW-1133">Transmembrane helix</keyword>
<dbReference type="EMBL" id="MN740764">
    <property type="protein sequence ID" value="QHS82243.1"/>
    <property type="molecule type" value="Genomic_DNA"/>
</dbReference>
<evidence type="ECO:0000256" key="1">
    <source>
        <dbReference type="SAM" id="Phobius"/>
    </source>
</evidence>
<feature type="transmembrane region" description="Helical" evidence="1">
    <location>
        <begin position="6"/>
        <end position="26"/>
    </location>
</feature>
<keyword evidence="1" id="KW-0472">Membrane</keyword>